<evidence type="ECO:0000313" key="6">
    <source>
        <dbReference type="EMBL" id="MQT14329.1"/>
    </source>
</evidence>
<dbReference type="Pfam" id="PF03466">
    <property type="entry name" value="LysR_substrate"/>
    <property type="match status" value="1"/>
</dbReference>
<dbReference type="Pfam" id="PF00126">
    <property type="entry name" value="HTH_1"/>
    <property type="match status" value="1"/>
</dbReference>
<dbReference type="SUPFAM" id="SSF46785">
    <property type="entry name" value="Winged helix' DNA-binding domain"/>
    <property type="match status" value="1"/>
</dbReference>
<dbReference type="InterPro" id="IPR036388">
    <property type="entry name" value="WH-like_DNA-bd_sf"/>
</dbReference>
<name>A0A6A7YA35_9HYPH</name>
<evidence type="ECO:0000256" key="1">
    <source>
        <dbReference type="ARBA" id="ARBA00009437"/>
    </source>
</evidence>
<evidence type="ECO:0000256" key="2">
    <source>
        <dbReference type="ARBA" id="ARBA00023015"/>
    </source>
</evidence>
<proteinExistence type="inferred from homology"/>
<dbReference type="GO" id="GO:0003700">
    <property type="term" value="F:DNA-binding transcription factor activity"/>
    <property type="evidence" value="ECO:0007669"/>
    <property type="project" value="InterPro"/>
</dbReference>
<gene>
    <name evidence="6" type="ORF">F0357_17085</name>
</gene>
<dbReference type="InterPro" id="IPR005119">
    <property type="entry name" value="LysR_subst-bd"/>
</dbReference>
<protein>
    <submittedName>
        <fullName evidence="6">LysR family transcriptional regulator</fullName>
    </submittedName>
</protein>
<organism evidence="6 7">
    <name type="scientific">Segnochrobactrum spirostomi</name>
    <dbReference type="NCBI Taxonomy" id="2608987"/>
    <lineage>
        <taxon>Bacteria</taxon>
        <taxon>Pseudomonadati</taxon>
        <taxon>Pseudomonadota</taxon>
        <taxon>Alphaproteobacteria</taxon>
        <taxon>Hyphomicrobiales</taxon>
        <taxon>Segnochrobactraceae</taxon>
        <taxon>Segnochrobactrum</taxon>
    </lineage>
</organism>
<dbReference type="GO" id="GO:0043565">
    <property type="term" value="F:sequence-specific DNA binding"/>
    <property type="evidence" value="ECO:0007669"/>
    <property type="project" value="TreeGrafter"/>
</dbReference>
<keyword evidence="7" id="KW-1185">Reference proteome</keyword>
<evidence type="ECO:0000313" key="7">
    <source>
        <dbReference type="Proteomes" id="UP000332515"/>
    </source>
</evidence>
<dbReference type="FunFam" id="1.10.10.10:FF:000001">
    <property type="entry name" value="LysR family transcriptional regulator"/>
    <property type="match status" value="1"/>
</dbReference>
<comment type="similarity">
    <text evidence="1">Belongs to the LysR transcriptional regulatory family.</text>
</comment>
<evidence type="ECO:0000256" key="4">
    <source>
        <dbReference type="ARBA" id="ARBA00023163"/>
    </source>
</evidence>
<dbReference type="EMBL" id="VWNA01000001">
    <property type="protein sequence ID" value="MQT14329.1"/>
    <property type="molecule type" value="Genomic_DNA"/>
</dbReference>
<dbReference type="Gene3D" id="3.40.190.290">
    <property type="match status" value="1"/>
</dbReference>
<feature type="domain" description="HTH lysR-type" evidence="5">
    <location>
        <begin position="1"/>
        <end position="59"/>
    </location>
</feature>
<keyword evidence="2" id="KW-0805">Transcription regulation</keyword>
<dbReference type="FunFam" id="3.40.190.290:FF:000001">
    <property type="entry name" value="Transcriptional regulator, LysR family"/>
    <property type="match status" value="1"/>
</dbReference>
<dbReference type="InterPro" id="IPR058163">
    <property type="entry name" value="LysR-type_TF_proteobact-type"/>
</dbReference>
<sequence length="294" mass="32345">MDHLDSLRLFTRVVERGSFSVAAADLGIPRSTATDAIRQLEQRLRARLLDRTTRHVAPTQDGRDFYERCVAILADIEDAESTLRDAEPHGLLRIDAPGLLTRTYLLPALPAFLDRYPRIDVHFGQSDRLVDLVREGVDCAIRVGELADSGLVQRRLGTLAEVTVASPAYLARHGTPQSVDDLEGHRMVGFLSSRTGEVLPLEFSTPSGLREVLLPCRVAANHSDTTADLARLGLGLVQAPRYRFALELASGTLVEVLPECPPSPTALSALIAQNRQLSPRLRVFLDWVAALFRT</sequence>
<reference evidence="6 7" key="1">
    <citation type="submission" date="2019-09" db="EMBL/GenBank/DDBJ databases">
        <title>Segnochrobactrum spirostomi gen. nov., sp. nov., isolated from the ciliate Spirostomum cf. yagiui and description of a novel family, Segnochrobactraceae fam. nov. within the order Rhizobiales of the class Alphaproteobacteria.</title>
        <authorList>
            <person name="Akter S."/>
            <person name="Shazib S.U.A."/>
            <person name="Shin M.K."/>
        </authorList>
    </citation>
    <scope>NUCLEOTIDE SEQUENCE [LARGE SCALE GENOMIC DNA]</scope>
    <source>
        <strain evidence="6 7">Sp-1</strain>
    </source>
</reference>
<evidence type="ECO:0000259" key="5">
    <source>
        <dbReference type="PROSITE" id="PS50931"/>
    </source>
</evidence>
<dbReference type="RefSeq" id="WP_153484830.1">
    <property type="nucleotide sequence ID" value="NZ_VWNA01000001.1"/>
</dbReference>
<dbReference type="CDD" id="cd08472">
    <property type="entry name" value="PBP2_CrgA_like_3"/>
    <property type="match status" value="1"/>
</dbReference>
<dbReference type="PANTHER" id="PTHR30537:SF72">
    <property type="entry name" value="LYSR FAMILY TRANSCRIPTIONAL REGULATOR"/>
    <property type="match status" value="1"/>
</dbReference>
<dbReference type="SUPFAM" id="SSF53850">
    <property type="entry name" value="Periplasmic binding protein-like II"/>
    <property type="match status" value="1"/>
</dbReference>
<dbReference type="Gene3D" id="1.10.10.10">
    <property type="entry name" value="Winged helix-like DNA-binding domain superfamily/Winged helix DNA-binding domain"/>
    <property type="match status" value="1"/>
</dbReference>
<evidence type="ECO:0000256" key="3">
    <source>
        <dbReference type="ARBA" id="ARBA00023125"/>
    </source>
</evidence>
<keyword evidence="3" id="KW-0238">DNA-binding</keyword>
<dbReference type="InterPro" id="IPR000847">
    <property type="entry name" value="LysR_HTH_N"/>
</dbReference>
<dbReference type="InterPro" id="IPR036390">
    <property type="entry name" value="WH_DNA-bd_sf"/>
</dbReference>
<keyword evidence="4" id="KW-0804">Transcription</keyword>
<dbReference type="PANTHER" id="PTHR30537">
    <property type="entry name" value="HTH-TYPE TRANSCRIPTIONAL REGULATOR"/>
    <property type="match status" value="1"/>
</dbReference>
<dbReference type="Proteomes" id="UP000332515">
    <property type="component" value="Unassembled WGS sequence"/>
</dbReference>
<dbReference type="PROSITE" id="PS50931">
    <property type="entry name" value="HTH_LYSR"/>
    <property type="match status" value="1"/>
</dbReference>
<dbReference type="GO" id="GO:0006351">
    <property type="term" value="P:DNA-templated transcription"/>
    <property type="evidence" value="ECO:0007669"/>
    <property type="project" value="TreeGrafter"/>
</dbReference>
<accession>A0A6A7YA35</accession>
<comment type="caution">
    <text evidence="6">The sequence shown here is derived from an EMBL/GenBank/DDBJ whole genome shotgun (WGS) entry which is preliminary data.</text>
</comment>
<dbReference type="AlphaFoldDB" id="A0A6A7YA35"/>